<name>X0VLG2_9ZZZZ</name>
<dbReference type="AlphaFoldDB" id="X0VLG2"/>
<dbReference type="InterPro" id="IPR023562">
    <property type="entry name" value="ClpP/TepA"/>
</dbReference>
<reference evidence="1" key="1">
    <citation type="journal article" date="2014" name="Front. Microbiol.">
        <title>High frequency of phylogenetically diverse reductive dehalogenase-homologous genes in deep subseafloor sedimentary metagenomes.</title>
        <authorList>
            <person name="Kawai M."/>
            <person name="Futagami T."/>
            <person name="Toyoda A."/>
            <person name="Takaki Y."/>
            <person name="Nishi S."/>
            <person name="Hori S."/>
            <person name="Arai W."/>
            <person name="Tsubouchi T."/>
            <person name="Morono Y."/>
            <person name="Uchiyama I."/>
            <person name="Ito T."/>
            <person name="Fujiyama A."/>
            <person name="Inagaki F."/>
            <person name="Takami H."/>
        </authorList>
    </citation>
    <scope>NUCLEOTIDE SEQUENCE</scope>
    <source>
        <strain evidence="1">Expedition CK06-06</strain>
    </source>
</reference>
<accession>X0VLG2</accession>
<sequence length="143" mass="16296">IHHLVLDIQCWGGGAMEMWRIVGHMKQWQAEGNIIQTEVNGAAISAAFIIFASGTKGHRFVNASAELMWHEAQMLEWPEITTPTDTEKKAAIYRHFQDNCHIYLATVCDLTKQEIDKKVRALEWWMNGRDAVKYGFADGYVGE</sequence>
<dbReference type="SUPFAM" id="SSF52096">
    <property type="entry name" value="ClpP/crotonase"/>
    <property type="match status" value="1"/>
</dbReference>
<feature type="non-terminal residue" evidence="1">
    <location>
        <position position="1"/>
    </location>
</feature>
<comment type="caution">
    <text evidence="1">The sequence shown here is derived from an EMBL/GenBank/DDBJ whole genome shotgun (WGS) entry which is preliminary data.</text>
</comment>
<organism evidence="1">
    <name type="scientific">marine sediment metagenome</name>
    <dbReference type="NCBI Taxonomy" id="412755"/>
    <lineage>
        <taxon>unclassified sequences</taxon>
        <taxon>metagenomes</taxon>
        <taxon>ecological metagenomes</taxon>
    </lineage>
</organism>
<dbReference type="Pfam" id="PF00574">
    <property type="entry name" value="CLP_protease"/>
    <property type="match status" value="1"/>
</dbReference>
<dbReference type="InterPro" id="IPR029045">
    <property type="entry name" value="ClpP/crotonase-like_dom_sf"/>
</dbReference>
<proteinExistence type="predicted"/>
<protein>
    <recommendedName>
        <fullName evidence="2">ATP-dependent Clp protease proteolytic subunit</fullName>
    </recommendedName>
</protein>
<gene>
    <name evidence="1" type="ORF">S01H1_47133</name>
</gene>
<evidence type="ECO:0000313" key="1">
    <source>
        <dbReference type="EMBL" id="GAG19169.1"/>
    </source>
</evidence>
<dbReference type="EMBL" id="BARS01030210">
    <property type="protein sequence ID" value="GAG19169.1"/>
    <property type="molecule type" value="Genomic_DNA"/>
</dbReference>
<evidence type="ECO:0008006" key="2">
    <source>
        <dbReference type="Google" id="ProtNLM"/>
    </source>
</evidence>
<dbReference type="Gene3D" id="3.90.226.10">
    <property type="entry name" value="2-enoyl-CoA Hydratase, Chain A, domain 1"/>
    <property type="match status" value="1"/>
</dbReference>